<gene>
    <name evidence="1" type="primary">11</name>
    <name evidence="1" type="ORF">SEA_BROMDEN_11</name>
</gene>
<proteinExistence type="predicted"/>
<dbReference type="RefSeq" id="YP_010013241.1">
    <property type="nucleotide sequence ID" value="NC_053510.1"/>
</dbReference>
<accession>A0A345MBE6</accession>
<dbReference type="EMBL" id="MH576973">
    <property type="protein sequence ID" value="AXH67817.1"/>
    <property type="molecule type" value="Genomic_DNA"/>
</dbReference>
<dbReference type="GeneID" id="63209824"/>
<evidence type="ECO:0000313" key="1">
    <source>
        <dbReference type="EMBL" id="AXH67817.1"/>
    </source>
</evidence>
<protein>
    <submittedName>
        <fullName evidence="1">Uncharacterized protein</fullName>
    </submittedName>
</protein>
<dbReference type="KEGG" id="vg:63209824"/>
<name>A0A345MBE6_9CAUD</name>
<sequence length="139" mass="14994">MPAAGQKIGHRLTDIQVPKPNKGLAQLLLSDNMELLMGIIGQEVVLRYRAKVAKQTGKLMQTADAKAIIGGKKHDRWVAHVTVGGEGAVSFWDSPRNPNPGDLFYYGVLHEFGDGGNPPSGWDFPAAKDLAAVMGELFN</sequence>
<dbReference type="Proteomes" id="UP000258832">
    <property type="component" value="Segment"/>
</dbReference>
<organism evidence="1 2">
    <name type="scientific">Mycobacterium phage Bromden</name>
    <dbReference type="NCBI Taxonomy" id="2283252"/>
    <lineage>
        <taxon>Viruses</taxon>
        <taxon>Duplodnaviria</taxon>
        <taxon>Heunggongvirae</taxon>
        <taxon>Uroviricota</taxon>
        <taxon>Caudoviricetes</taxon>
        <taxon>Vilmaviridae</taxon>
        <taxon>Lclasvirinae</taxon>
        <taxon>Bromdenvirus</taxon>
        <taxon>Bromdenvirus bromden</taxon>
    </lineage>
</organism>
<reference evidence="2" key="1">
    <citation type="submission" date="2018-07" db="EMBL/GenBank/DDBJ databases">
        <authorList>
            <person name="Quirk P.G."/>
            <person name="Krulwich T.A."/>
        </authorList>
    </citation>
    <scope>NUCLEOTIDE SEQUENCE [LARGE SCALE GENOMIC DNA]</scope>
</reference>
<evidence type="ECO:0000313" key="2">
    <source>
        <dbReference type="Proteomes" id="UP000258832"/>
    </source>
</evidence>
<keyword evidence="2" id="KW-1185">Reference proteome</keyword>